<comment type="caution">
    <text evidence="1">The sequence shown here is derived from an EMBL/GenBank/DDBJ whole genome shotgun (WGS) entry which is preliminary data.</text>
</comment>
<keyword evidence="2" id="KW-1185">Reference proteome</keyword>
<proteinExistence type="predicted"/>
<organism evidence="1 2">
    <name type="scientific">Trametes sanguinea</name>
    <dbReference type="NCBI Taxonomy" id="158606"/>
    <lineage>
        <taxon>Eukaryota</taxon>
        <taxon>Fungi</taxon>
        <taxon>Dikarya</taxon>
        <taxon>Basidiomycota</taxon>
        <taxon>Agaricomycotina</taxon>
        <taxon>Agaricomycetes</taxon>
        <taxon>Polyporales</taxon>
        <taxon>Polyporaceae</taxon>
        <taxon>Trametes</taxon>
    </lineage>
</organism>
<dbReference type="Proteomes" id="UP001144978">
    <property type="component" value="Unassembled WGS sequence"/>
</dbReference>
<accession>A0ACC1Q4F1</accession>
<name>A0ACC1Q4F1_9APHY</name>
<dbReference type="EMBL" id="JANSHE010000617">
    <property type="protein sequence ID" value="KAJ3008701.1"/>
    <property type="molecule type" value="Genomic_DNA"/>
</dbReference>
<reference evidence="1" key="1">
    <citation type="submission" date="2022-08" db="EMBL/GenBank/DDBJ databases">
        <title>Genome Sequence of Pycnoporus sanguineus.</title>
        <authorList>
            <person name="Buettner E."/>
        </authorList>
    </citation>
    <scope>NUCLEOTIDE SEQUENCE</scope>
    <source>
        <strain evidence="1">CG-C14</strain>
    </source>
</reference>
<evidence type="ECO:0000313" key="1">
    <source>
        <dbReference type="EMBL" id="KAJ3008701.1"/>
    </source>
</evidence>
<sequence length="567" mass="63671">MITVNSAVYTIRVFDTSGEPKTTEYLLRHIQEVLEIIKRDWAVTVVAVTSDCSGESRAARAALVKDRPELVAPDCYAHQVELVVRNYFSANTRVFDCTKDADELIKWLRGRTYLLALLRDIQTTMPGFQGQPKTVIRGVVTRWTSHYLAYRRLLELLPALQILAQDHRLFESGTAESHAKSREMIPIIRNGLFWHSLTRVKRHLEPLAIATNITQSNRSRLDEVLITFGTLFHFFHSLSDPEEATVKEAVLRSLATRWGKADQDVFIAAVILNPFIKSKPFQRLPQVFSMAAIHALLQRLWKRFYPLHPIPPGFYDIVSSYIHETGEFSGLAITRNALSNAASDKNEPINPVRVWTDIMIHDLDIANFPLHRLAIHILSICPTSANCERLFSVLGWIMTKLCTRLGHTTLINLAELLLHLRDEHVRKNVKIRLRRHFGDHAKQALATSINPNESTSSQAQSDSSTAPNPAPSALDALLSSFAQSDMESADEDAPDATDFPSHINMPLDSLLDFSAPFWQTRAAAASTESLEDELALWEILDMDADGDELEGNDEGVLDDLAEVLLSA</sequence>
<protein>
    <submittedName>
        <fullName evidence="1">Uncharacterized protein</fullName>
    </submittedName>
</protein>
<gene>
    <name evidence="1" type="ORF">NUW54_g3057</name>
</gene>
<evidence type="ECO:0000313" key="2">
    <source>
        <dbReference type="Proteomes" id="UP001144978"/>
    </source>
</evidence>